<sequence length="318" mass="35166">MAETSLNNTFGAYLIGVIASACLFGVTCTQTWYYFTRYSDSMTLKAWVGAIWILEVLHVAFPAHAIYYYVIIHYGDPAALAEATWTASLSLGVTGLTGVLVYLFYARRVYYLSNHNVPLVVVIIFLSVCRLGTSIGLTANSIHLKYFVQFERHSVTSLVRASLAIHVVTDFLVAGSLCYYLHSSRTGVKRTNTMINRLMVYAIHNGLITAVADILVMAFNIAYPGNLVYLAIYQIIANLYSNSLLATLNARRPSKQVYDNFSTEVDMLSLSTFGNGRSTTGTNPNKERVDINITSSVDIMGDTERNSSTNHVSKVVNL</sequence>
<accession>A0A2H3C4X9</accession>
<proteinExistence type="predicted"/>
<gene>
    <name evidence="3" type="ORF">ARMSODRAFT_954941</name>
</gene>
<feature type="transmembrane region" description="Helical" evidence="1">
    <location>
        <begin position="227"/>
        <end position="248"/>
    </location>
</feature>
<keyword evidence="1" id="KW-1133">Transmembrane helix</keyword>
<feature type="transmembrane region" description="Helical" evidence="1">
    <location>
        <begin position="83"/>
        <end position="105"/>
    </location>
</feature>
<feature type="transmembrane region" description="Helical" evidence="1">
    <location>
        <begin position="47"/>
        <end position="71"/>
    </location>
</feature>
<evidence type="ECO:0000313" key="3">
    <source>
        <dbReference type="EMBL" id="PBK71173.1"/>
    </source>
</evidence>
<dbReference type="EMBL" id="KZ293424">
    <property type="protein sequence ID" value="PBK71173.1"/>
    <property type="molecule type" value="Genomic_DNA"/>
</dbReference>
<dbReference type="PANTHER" id="PTHR40465">
    <property type="entry name" value="CHROMOSOME 1, WHOLE GENOME SHOTGUN SEQUENCE"/>
    <property type="match status" value="1"/>
</dbReference>
<dbReference type="InterPro" id="IPR045339">
    <property type="entry name" value="DUF6534"/>
</dbReference>
<feature type="transmembrane region" description="Helical" evidence="1">
    <location>
        <begin position="117"/>
        <end position="139"/>
    </location>
</feature>
<protein>
    <recommendedName>
        <fullName evidence="2">DUF6534 domain-containing protein</fullName>
    </recommendedName>
</protein>
<feature type="transmembrane region" description="Helical" evidence="1">
    <location>
        <begin position="159"/>
        <end position="181"/>
    </location>
</feature>
<dbReference type="AlphaFoldDB" id="A0A2H3C4X9"/>
<feature type="transmembrane region" description="Helical" evidence="1">
    <location>
        <begin position="202"/>
        <end position="221"/>
    </location>
</feature>
<dbReference type="Pfam" id="PF20152">
    <property type="entry name" value="DUF6534"/>
    <property type="match status" value="1"/>
</dbReference>
<feature type="domain" description="DUF6534" evidence="2">
    <location>
        <begin position="167"/>
        <end position="252"/>
    </location>
</feature>
<evidence type="ECO:0000313" key="4">
    <source>
        <dbReference type="Proteomes" id="UP000218334"/>
    </source>
</evidence>
<feature type="transmembrane region" description="Helical" evidence="1">
    <location>
        <begin position="12"/>
        <end position="35"/>
    </location>
</feature>
<name>A0A2H3C4X9_9AGAR</name>
<evidence type="ECO:0000259" key="2">
    <source>
        <dbReference type="Pfam" id="PF20152"/>
    </source>
</evidence>
<keyword evidence="1" id="KW-0472">Membrane</keyword>
<organism evidence="3 4">
    <name type="scientific">Armillaria solidipes</name>
    <dbReference type="NCBI Taxonomy" id="1076256"/>
    <lineage>
        <taxon>Eukaryota</taxon>
        <taxon>Fungi</taxon>
        <taxon>Dikarya</taxon>
        <taxon>Basidiomycota</taxon>
        <taxon>Agaricomycotina</taxon>
        <taxon>Agaricomycetes</taxon>
        <taxon>Agaricomycetidae</taxon>
        <taxon>Agaricales</taxon>
        <taxon>Marasmiineae</taxon>
        <taxon>Physalacriaceae</taxon>
        <taxon>Armillaria</taxon>
    </lineage>
</organism>
<dbReference type="Proteomes" id="UP000218334">
    <property type="component" value="Unassembled WGS sequence"/>
</dbReference>
<keyword evidence="4" id="KW-1185">Reference proteome</keyword>
<dbReference type="PANTHER" id="PTHR40465:SF1">
    <property type="entry name" value="DUF6534 DOMAIN-CONTAINING PROTEIN"/>
    <property type="match status" value="1"/>
</dbReference>
<reference evidence="4" key="1">
    <citation type="journal article" date="2017" name="Nat. Ecol. Evol.">
        <title>Genome expansion and lineage-specific genetic innovations in the forest pathogenic fungi Armillaria.</title>
        <authorList>
            <person name="Sipos G."/>
            <person name="Prasanna A.N."/>
            <person name="Walter M.C."/>
            <person name="O'Connor E."/>
            <person name="Balint B."/>
            <person name="Krizsan K."/>
            <person name="Kiss B."/>
            <person name="Hess J."/>
            <person name="Varga T."/>
            <person name="Slot J."/>
            <person name="Riley R."/>
            <person name="Boka B."/>
            <person name="Rigling D."/>
            <person name="Barry K."/>
            <person name="Lee J."/>
            <person name="Mihaltcheva S."/>
            <person name="LaButti K."/>
            <person name="Lipzen A."/>
            <person name="Waldron R."/>
            <person name="Moloney N.M."/>
            <person name="Sperisen C."/>
            <person name="Kredics L."/>
            <person name="Vagvoelgyi C."/>
            <person name="Patrignani A."/>
            <person name="Fitzpatrick D."/>
            <person name="Nagy I."/>
            <person name="Doyle S."/>
            <person name="Anderson J.B."/>
            <person name="Grigoriev I.V."/>
            <person name="Gueldener U."/>
            <person name="Muensterkoetter M."/>
            <person name="Nagy L.G."/>
        </authorList>
    </citation>
    <scope>NUCLEOTIDE SEQUENCE [LARGE SCALE GENOMIC DNA]</scope>
    <source>
        <strain evidence="4">28-4</strain>
    </source>
</reference>
<keyword evidence="1" id="KW-0812">Transmembrane</keyword>
<evidence type="ECO:0000256" key="1">
    <source>
        <dbReference type="SAM" id="Phobius"/>
    </source>
</evidence>